<dbReference type="GO" id="GO:0004672">
    <property type="term" value="F:protein kinase activity"/>
    <property type="evidence" value="ECO:0007669"/>
    <property type="project" value="InterPro"/>
</dbReference>
<evidence type="ECO:0000313" key="2">
    <source>
        <dbReference type="EMBL" id="EAS29940.2"/>
    </source>
</evidence>
<dbReference type="Proteomes" id="UP000001261">
    <property type="component" value="Unassembled WGS sequence"/>
</dbReference>
<reference evidence="3" key="1">
    <citation type="journal article" date="2009" name="Genome Res.">
        <title>Comparative genomic analyses of the human fungal pathogens Coccidioides and their relatives.</title>
        <authorList>
            <person name="Sharpton T.J."/>
            <person name="Stajich J.E."/>
            <person name="Rounsley S.D."/>
            <person name="Gardner M.J."/>
            <person name="Wortman J.R."/>
            <person name="Jordar V.S."/>
            <person name="Maiti R."/>
            <person name="Kodira C.D."/>
            <person name="Neafsey D.E."/>
            <person name="Zeng Q."/>
            <person name="Hung C.-Y."/>
            <person name="McMahan C."/>
            <person name="Muszewska A."/>
            <person name="Grynberg M."/>
            <person name="Mandel M.A."/>
            <person name="Kellner E.M."/>
            <person name="Barker B.M."/>
            <person name="Galgiani J.N."/>
            <person name="Orbach M.J."/>
            <person name="Kirkland T.N."/>
            <person name="Cole G.T."/>
            <person name="Henn M.R."/>
            <person name="Birren B.W."/>
            <person name="Taylor J.W."/>
        </authorList>
    </citation>
    <scope>NUCLEOTIDE SEQUENCE [LARGE SCALE GENOMIC DNA]</scope>
    <source>
        <strain evidence="3">RS</strain>
    </source>
</reference>
<dbReference type="OrthoDB" id="4185642at2759"/>
<reference evidence="3" key="2">
    <citation type="journal article" date="2010" name="Genome Res.">
        <title>Population genomic sequencing of Coccidioides fungi reveals recent hybridization and transposon control.</title>
        <authorList>
            <person name="Neafsey D.E."/>
            <person name="Barker B.M."/>
            <person name="Sharpton T.J."/>
            <person name="Stajich J.E."/>
            <person name="Park D.J."/>
            <person name="Whiston E."/>
            <person name="Hung C.-Y."/>
            <person name="McMahan C."/>
            <person name="White J."/>
            <person name="Sykes S."/>
            <person name="Heiman D."/>
            <person name="Young S."/>
            <person name="Zeng Q."/>
            <person name="Abouelleil A."/>
            <person name="Aftuck L."/>
            <person name="Bessette D."/>
            <person name="Brown A."/>
            <person name="FitzGerald M."/>
            <person name="Lui A."/>
            <person name="Macdonald J.P."/>
            <person name="Priest M."/>
            <person name="Orbach M.J."/>
            <person name="Galgiani J.N."/>
            <person name="Kirkland T.N."/>
            <person name="Cole G.T."/>
            <person name="Birren B.W."/>
            <person name="Henn M.R."/>
            <person name="Taylor J.W."/>
            <person name="Rounsley S.D."/>
        </authorList>
    </citation>
    <scope>GENOME REANNOTATION</scope>
    <source>
        <strain evidence="3">RS</strain>
    </source>
</reference>
<proteinExistence type="predicted"/>
<dbReference type="InParanoid" id="A0A0E1RW60"/>
<name>A0A0E1RW60_COCIM</name>
<dbReference type="KEGG" id="cim:CIMG_08686"/>
<keyword evidence="3" id="KW-1185">Reference proteome</keyword>
<organism evidence="2 3">
    <name type="scientific">Coccidioides immitis (strain RS)</name>
    <name type="common">Valley fever fungus</name>
    <dbReference type="NCBI Taxonomy" id="246410"/>
    <lineage>
        <taxon>Eukaryota</taxon>
        <taxon>Fungi</taxon>
        <taxon>Dikarya</taxon>
        <taxon>Ascomycota</taxon>
        <taxon>Pezizomycotina</taxon>
        <taxon>Eurotiomycetes</taxon>
        <taxon>Eurotiomycetidae</taxon>
        <taxon>Onygenales</taxon>
        <taxon>Onygenaceae</taxon>
        <taxon>Coccidioides</taxon>
    </lineage>
</organism>
<dbReference type="GO" id="GO:0005524">
    <property type="term" value="F:ATP binding"/>
    <property type="evidence" value="ECO:0007669"/>
    <property type="project" value="InterPro"/>
</dbReference>
<dbReference type="GeneID" id="4560569"/>
<dbReference type="SUPFAM" id="SSF56112">
    <property type="entry name" value="Protein kinase-like (PK-like)"/>
    <property type="match status" value="1"/>
</dbReference>
<dbReference type="InterPro" id="IPR011009">
    <property type="entry name" value="Kinase-like_dom_sf"/>
</dbReference>
<feature type="domain" description="Protein kinase" evidence="1">
    <location>
        <begin position="15"/>
        <end position="210"/>
    </location>
</feature>
<dbReference type="PROSITE" id="PS50011">
    <property type="entry name" value="PROTEIN_KINASE_DOM"/>
    <property type="match status" value="1"/>
</dbReference>
<evidence type="ECO:0000259" key="1">
    <source>
        <dbReference type="PROSITE" id="PS50011"/>
    </source>
</evidence>
<dbReference type="RefSeq" id="XP_001241523.2">
    <property type="nucleotide sequence ID" value="XM_001241522.2"/>
</dbReference>
<sequence>MAGSVEAKQVHLSELSIIRNIHSSDSSKIFLVKYKGAKYCLKVFHVNNVPGFTSTGRDLCRYRCEIEAYKLLSAAEICEQGFVPKFHALFEDIDPLTPTLTSHLNAFLGDLHHPCAILLEYLPHAEPLNCENYARDRIQKAIQGITAVHHARVVHNDPYPNNVLIVPGAATNGSDDRVVWIDFDIALNFGSEKVGGRLQYDESIENFTHI</sequence>
<dbReference type="EMBL" id="GG704913">
    <property type="protein sequence ID" value="EAS29940.2"/>
    <property type="molecule type" value="Genomic_DNA"/>
</dbReference>
<dbReference type="AlphaFoldDB" id="A0A0E1RW60"/>
<evidence type="ECO:0000313" key="3">
    <source>
        <dbReference type="Proteomes" id="UP000001261"/>
    </source>
</evidence>
<dbReference type="OMA" id="ARCDHEI"/>
<gene>
    <name evidence="2" type="ORF">CIMG_08686</name>
</gene>
<dbReference type="Gene3D" id="1.10.510.10">
    <property type="entry name" value="Transferase(Phosphotransferase) domain 1"/>
    <property type="match status" value="1"/>
</dbReference>
<protein>
    <recommendedName>
        <fullName evidence="1">Protein kinase domain-containing protein</fullName>
    </recommendedName>
</protein>
<dbReference type="VEuPathDB" id="FungiDB:CIMG_08686"/>
<accession>A0A0E1RW60</accession>
<dbReference type="InterPro" id="IPR000719">
    <property type="entry name" value="Prot_kinase_dom"/>
</dbReference>